<dbReference type="InterPro" id="IPR012165">
    <property type="entry name" value="Cyt_c3_hydrogenase_gsu"/>
</dbReference>
<dbReference type="InterPro" id="IPR001433">
    <property type="entry name" value="OxRdtase_FAD/NAD-bd"/>
</dbReference>
<evidence type="ECO:0000313" key="2">
    <source>
        <dbReference type="EMBL" id="NMH97606.1"/>
    </source>
</evidence>
<dbReference type="InterPro" id="IPR017927">
    <property type="entry name" value="FAD-bd_FR_type"/>
</dbReference>
<dbReference type="Pfam" id="PF00175">
    <property type="entry name" value="NAD_binding_1"/>
    <property type="match status" value="1"/>
</dbReference>
<dbReference type="PRINTS" id="PR00406">
    <property type="entry name" value="CYTB5RDTASE"/>
</dbReference>
<dbReference type="Gene3D" id="3.40.50.80">
    <property type="entry name" value="Nucleotide-binding domain of ferredoxin-NADP reductase (FNR) module"/>
    <property type="match status" value="1"/>
</dbReference>
<dbReference type="EMBL" id="JAAXLA010000013">
    <property type="protein sequence ID" value="NMH97606.1"/>
    <property type="molecule type" value="Genomic_DNA"/>
</dbReference>
<dbReference type="PROSITE" id="PS51384">
    <property type="entry name" value="FAD_FR"/>
    <property type="match status" value="1"/>
</dbReference>
<dbReference type="InterPro" id="IPR019480">
    <property type="entry name" value="Dihydroorotate_DH_Fe-S-bd"/>
</dbReference>
<sequence>MVPVPYRVVGRRVETRDSVTLHLEPVTEALPAFRPGQFTMLYRRGVGEVAISISGDPTAGDGSLTQTIRDVGAVSRALHAAGPGDVLGARGPYGTGWGLETAVDHDLVIVAGGVGLAPLRPVLLGALARRGSYRRIMLVAGARNPSEFLFREQLDAWSGTPGLEVELTIDQPAEGWSGPVGFVTESLTRLTLDPARTVAFLCGPEPMMRFSANVLQRKGVDPGHIRVSLERNMKCGVGLCGHCQLGPLLVCRDGPVVDYARAQPLLAVREL</sequence>
<dbReference type="CDD" id="cd06221">
    <property type="entry name" value="sulfite_reductase_like"/>
    <property type="match status" value="1"/>
</dbReference>
<gene>
    <name evidence="2" type="ORF">HF526_09815</name>
</gene>
<dbReference type="PIRSF" id="PIRSF006816">
    <property type="entry name" value="Cyc3_hyd_g"/>
    <property type="match status" value="1"/>
</dbReference>
<dbReference type="InterPro" id="IPR039261">
    <property type="entry name" value="FNR_nucleotide-bd"/>
</dbReference>
<keyword evidence="3" id="KW-1185">Reference proteome</keyword>
<dbReference type="InterPro" id="IPR017938">
    <property type="entry name" value="Riboflavin_synthase-like_b-brl"/>
</dbReference>
<comment type="caution">
    <text evidence="2">The sequence shown here is derived from an EMBL/GenBank/DDBJ whole genome shotgun (WGS) entry which is preliminary data.</text>
</comment>
<reference evidence="2 3" key="1">
    <citation type="submission" date="2020-04" db="EMBL/GenBank/DDBJ databases">
        <authorList>
            <person name="Klaysubun C."/>
            <person name="Duangmal K."/>
            <person name="Lipun K."/>
        </authorList>
    </citation>
    <scope>NUCLEOTIDE SEQUENCE [LARGE SCALE GENOMIC DNA]</scope>
    <source>
        <strain evidence="2 3">K10HN5</strain>
    </source>
</reference>
<evidence type="ECO:0000259" key="1">
    <source>
        <dbReference type="PROSITE" id="PS51384"/>
    </source>
</evidence>
<dbReference type="PANTHER" id="PTHR43513">
    <property type="entry name" value="DIHYDROOROTATE DEHYDROGENASE B (NAD(+)), ELECTRON TRANSFER SUBUNIT"/>
    <property type="match status" value="1"/>
</dbReference>
<organism evidence="2 3">
    <name type="scientific">Pseudonocardia acidicola</name>
    <dbReference type="NCBI Taxonomy" id="2724939"/>
    <lineage>
        <taxon>Bacteria</taxon>
        <taxon>Bacillati</taxon>
        <taxon>Actinomycetota</taxon>
        <taxon>Actinomycetes</taxon>
        <taxon>Pseudonocardiales</taxon>
        <taxon>Pseudonocardiaceae</taxon>
        <taxon>Pseudonocardia</taxon>
    </lineage>
</organism>
<dbReference type="Gene3D" id="2.40.30.10">
    <property type="entry name" value="Translation factors"/>
    <property type="match status" value="1"/>
</dbReference>
<dbReference type="Pfam" id="PF10418">
    <property type="entry name" value="DHODB_Fe-S_bind"/>
    <property type="match status" value="1"/>
</dbReference>
<dbReference type="SUPFAM" id="SSF63380">
    <property type="entry name" value="Riboflavin synthase domain-like"/>
    <property type="match status" value="1"/>
</dbReference>
<name>A0ABX1SB61_9PSEU</name>
<proteinExistence type="predicted"/>
<evidence type="ECO:0000313" key="3">
    <source>
        <dbReference type="Proteomes" id="UP000820669"/>
    </source>
</evidence>
<dbReference type="InterPro" id="IPR050353">
    <property type="entry name" value="PyrK_electron_transfer"/>
</dbReference>
<feature type="domain" description="FAD-binding FR-type" evidence="1">
    <location>
        <begin position="1"/>
        <end position="99"/>
    </location>
</feature>
<dbReference type="PANTHER" id="PTHR43513:SF1">
    <property type="entry name" value="ANAEROBIC SULFITE REDUCTASE SUBUNIT B"/>
    <property type="match status" value="1"/>
</dbReference>
<dbReference type="Proteomes" id="UP000820669">
    <property type="component" value="Unassembled WGS sequence"/>
</dbReference>
<dbReference type="SUPFAM" id="SSF52343">
    <property type="entry name" value="Ferredoxin reductase-like, C-terminal NADP-linked domain"/>
    <property type="match status" value="1"/>
</dbReference>
<accession>A0ABX1SB61</accession>
<protein>
    <submittedName>
        <fullName evidence="2">Oxidoreductase</fullName>
    </submittedName>
</protein>